<sequence>MSLAQSKKLSQLSADNAQWEDRQLMRSGTVRGTEVQTEFDDEEEHKVILLVHDTKPPFLDGRVVFTKQAEPVMPLKDPTSDMAIISRKGSALVRETHEKQSMNKSRQRFWELAGSKLGDILGVEKTAEQIDADTATVGEEGEIDFKEDSKFAQHMKKGGAVSDFAKSKTLSEQRQYLPIFSVRDELLQHGITVVPYAHELQLNCCAILSISFWVLILKLLYMTDGVLLRETLKDSDLDKYRYGNV</sequence>
<dbReference type="EMBL" id="JAPFFJ010000003">
    <property type="protein sequence ID" value="KAJ6432330.1"/>
    <property type="molecule type" value="Genomic_DNA"/>
</dbReference>
<reference evidence="1 2" key="1">
    <citation type="journal article" date="2023" name="Int. J. Mol. Sci.">
        <title>De Novo Assembly and Annotation of 11 Diverse Shrub Willow (Salix) Genomes Reveals Novel Gene Organization in Sex-Linked Regions.</title>
        <authorList>
            <person name="Hyden B."/>
            <person name="Feng K."/>
            <person name="Yates T.B."/>
            <person name="Jawdy S."/>
            <person name="Cereghino C."/>
            <person name="Smart L.B."/>
            <person name="Muchero W."/>
        </authorList>
    </citation>
    <scope>NUCLEOTIDE SEQUENCE [LARGE SCALE GENOMIC DNA]</scope>
    <source>
        <tissue evidence="1">Shoot tip</tissue>
    </source>
</reference>
<keyword evidence="2" id="KW-1185">Reference proteome</keyword>
<gene>
    <name evidence="1" type="ORF">OIU84_019551</name>
</gene>
<dbReference type="AlphaFoldDB" id="A0AAD6L0N5"/>
<comment type="caution">
    <text evidence="1">The sequence shown here is derived from an EMBL/GenBank/DDBJ whole genome shotgun (WGS) entry which is preliminary data.</text>
</comment>
<evidence type="ECO:0000313" key="2">
    <source>
        <dbReference type="Proteomes" id="UP001162972"/>
    </source>
</evidence>
<protein>
    <submittedName>
        <fullName evidence="1">Uncharacterized protein</fullName>
    </submittedName>
</protein>
<accession>A0AAD6L0N5</accession>
<evidence type="ECO:0000313" key="1">
    <source>
        <dbReference type="EMBL" id="KAJ6432330.1"/>
    </source>
</evidence>
<organism evidence="1 2">
    <name type="scientific">Salix udensis</name>
    <dbReference type="NCBI Taxonomy" id="889485"/>
    <lineage>
        <taxon>Eukaryota</taxon>
        <taxon>Viridiplantae</taxon>
        <taxon>Streptophyta</taxon>
        <taxon>Embryophyta</taxon>
        <taxon>Tracheophyta</taxon>
        <taxon>Spermatophyta</taxon>
        <taxon>Magnoliopsida</taxon>
        <taxon>eudicotyledons</taxon>
        <taxon>Gunneridae</taxon>
        <taxon>Pentapetalae</taxon>
        <taxon>rosids</taxon>
        <taxon>fabids</taxon>
        <taxon>Malpighiales</taxon>
        <taxon>Salicaceae</taxon>
        <taxon>Saliceae</taxon>
        <taxon>Salix</taxon>
    </lineage>
</organism>
<proteinExistence type="predicted"/>
<dbReference type="Proteomes" id="UP001162972">
    <property type="component" value="Chromosome 10"/>
</dbReference>
<name>A0AAD6L0N5_9ROSI</name>